<dbReference type="GO" id="GO:0051603">
    <property type="term" value="P:proteolysis involved in protein catabolic process"/>
    <property type="evidence" value="ECO:0007669"/>
    <property type="project" value="InterPro"/>
</dbReference>
<evidence type="ECO:0008006" key="4">
    <source>
        <dbReference type="Google" id="ProtNLM"/>
    </source>
</evidence>
<dbReference type="InterPro" id="IPR029055">
    <property type="entry name" value="Ntn_hydrolases_N"/>
</dbReference>
<dbReference type="OrthoDB" id="431557at2759"/>
<dbReference type="SUPFAM" id="SSF56235">
    <property type="entry name" value="N-terminal nucleophile aminohydrolases (Ntn hydrolases)"/>
    <property type="match status" value="1"/>
</dbReference>
<evidence type="ECO:0000256" key="1">
    <source>
        <dbReference type="ARBA" id="ARBA00022942"/>
    </source>
</evidence>
<sequence length="94" mass="10087">MKIKLLSLESYVCIGAPDGRVFQMEYASKAVDNSGTVIGNKCKDGVVMGVEKLIASKMMLHGSNRRIPYVHRHSGMTVAGLAADMCICAHFIGG</sequence>
<proteinExistence type="predicted"/>
<gene>
    <name evidence="2" type="ORF">IFM89_019312</name>
</gene>
<evidence type="ECO:0000313" key="3">
    <source>
        <dbReference type="Proteomes" id="UP000631114"/>
    </source>
</evidence>
<dbReference type="InterPro" id="IPR050115">
    <property type="entry name" value="Proteasome_alpha"/>
</dbReference>
<reference evidence="2 3" key="1">
    <citation type="submission" date="2020-10" db="EMBL/GenBank/DDBJ databases">
        <title>The Coptis chinensis genome and diversification of protoberbering-type alkaloids.</title>
        <authorList>
            <person name="Wang B."/>
            <person name="Shu S."/>
            <person name="Song C."/>
            <person name="Liu Y."/>
        </authorList>
    </citation>
    <scope>NUCLEOTIDE SEQUENCE [LARGE SCALE GENOMIC DNA]</scope>
    <source>
        <strain evidence="2">HL-2020</strain>
        <tissue evidence="2">Leaf</tissue>
    </source>
</reference>
<dbReference type="Gene3D" id="3.60.20.10">
    <property type="entry name" value="Glutamine Phosphoribosylpyrophosphate, subunit 1, domain 1"/>
    <property type="match status" value="1"/>
</dbReference>
<comment type="caution">
    <text evidence="2">The sequence shown here is derived from an EMBL/GenBank/DDBJ whole genome shotgun (WGS) entry which is preliminary data.</text>
</comment>
<name>A0A835IAN2_9MAGN</name>
<keyword evidence="3" id="KW-1185">Reference proteome</keyword>
<evidence type="ECO:0000313" key="2">
    <source>
        <dbReference type="EMBL" id="KAF9614565.1"/>
    </source>
</evidence>
<dbReference type="EMBL" id="JADFTS010000003">
    <property type="protein sequence ID" value="KAF9614565.1"/>
    <property type="molecule type" value="Genomic_DNA"/>
</dbReference>
<dbReference type="Proteomes" id="UP000631114">
    <property type="component" value="Unassembled WGS sequence"/>
</dbReference>
<dbReference type="GO" id="GO:0005839">
    <property type="term" value="C:proteasome core complex"/>
    <property type="evidence" value="ECO:0007669"/>
    <property type="project" value="InterPro"/>
</dbReference>
<accession>A0A835IAN2</accession>
<dbReference type="InterPro" id="IPR001353">
    <property type="entry name" value="Proteasome_sua/b"/>
</dbReference>
<dbReference type="AlphaFoldDB" id="A0A835IAN2"/>
<keyword evidence="1" id="KW-0647">Proteasome</keyword>
<protein>
    <recommendedName>
        <fullName evidence="4">Proteasome subunit alpha type</fullName>
    </recommendedName>
</protein>
<organism evidence="2 3">
    <name type="scientific">Coptis chinensis</name>
    <dbReference type="NCBI Taxonomy" id="261450"/>
    <lineage>
        <taxon>Eukaryota</taxon>
        <taxon>Viridiplantae</taxon>
        <taxon>Streptophyta</taxon>
        <taxon>Embryophyta</taxon>
        <taxon>Tracheophyta</taxon>
        <taxon>Spermatophyta</taxon>
        <taxon>Magnoliopsida</taxon>
        <taxon>Ranunculales</taxon>
        <taxon>Ranunculaceae</taxon>
        <taxon>Coptidoideae</taxon>
        <taxon>Coptis</taxon>
    </lineage>
</organism>
<dbReference type="PANTHER" id="PTHR11599">
    <property type="entry name" value="PROTEASOME SUBUNIT ALPHA/BETA"/>
    <property type="match status" value="1"/>
</dbReference>
<dbReference type="Pfam" id="PF00227">
    <property type="entry name" value="Proteasome"/>
    <property type="match status" value="1"/>
</dbReference>